<proteinExistence type="predicted"/>
<comment type="caution">
    <text evidence="1">The sequence shown here is derived from an EMBL/GenBank/DDBJ whole genome shotgun (WGS) entry which is preliminary data.</text>
</comment>
<gene>
    <name evidence="1" type="primary">AVEN_244493_1</name>
    <name evidence="1" type="ORF">TNCV_3053541</name>
</gene>
<dbReference type="Proteomes" id="UP000887159">
    <property type="component" value="Unassembled WGS sequence"/>
</dbReference>
<organism evidence="1 2">
    <name type="scientific">Trichonephila clavipes</name>
    <name type="common">Golden silk orbweaver</name>
    <name type="synonym">Nephila clavipes</name>
    <dbReference type="NCBI Taxonomy" id="2585209"/>
    <lineage>
        <taxon>Eukaryota</taxon>
        <taxon>Metazoa</taxon>
        <taxon>Ecdysozoa</taxon>
        <taxon>Arthropoda</taxon>
        <taxon>Chelicerata</taxon>
        <taxon>Arachnida</taxon>
        <taxon>Araneae</taxon>
        <taxon>Araneomorphae</taxon>
        <taxon>Entelegynae</taxon>
        <taxon>Araneoidea</taxon>
        <taxon>Nephilidae</taxon>
        <taxon>Trichonephila</taxon>
    </lineage>
</organism>
<name>A0A8X6RV52_TRICX</name>
<dbReference type="AlphaFoldDB" id="A0A8X6RV52"/>
<accession>A0A8X6RV52</accession>
<evidence type="ECO:0000313" key="1">
    <source>
        <dbReference type="EMBL" id="GFX99697.1"/>
    </source>
</evidence>
<dbReference type="EMBL" id="BMAU01021214">
    <property type="protein sequence ID" value="GFX99697.1"/>
    <property type="molecule type" value="Genomic_DNA"/>
</dbReference>
<reference evidence="1" key="1">
    <citation type="submission" date="2020-08" db="EMBL/GenBank/DDBJ databases">
        <title>Multicomponent nature underlies the extraordinary mechanical properties of spider dragline silk.</title>
        <authorList>
            <person name="Kono N."/>
            <person name="Nakamura H."/>
            <person name="Mori M."/>
            <person name="Yoshida Y."/>
            <person name="Ohtoshi R."/>
            <person name="Malay A.D."/>
            <person name="Moran D.A.P."/>
            <person name="Tomita M."/>
            <person name="Numata K."/>
            <person name="Arakawa K."/>
        </authorList>
    </citation>
    <scope>NUCLEOTIDE SEQUENCE</scope>
</reference>
<protein>
    <submittedName>
        <fullName evidence="1">Uncharacterized protein</fullName>
    </submittedName>
</protein>
<keyword evidence="2" id="KW-1185">Reference proteome</keyword>
<evidence type="ECO:0000313" key="2">
    <source>
        <dbReference type="Proteomes" id="UP000887159"/>
    </source>
</evidence>
<sequence>MIADPANCEIRPVIRFLNARNFKAVEINCQLVEIYSENVKSGGMMRKWNRQFNYGHTNAHDEAWSRQLSVVNDGLVNKGNEKIHENRQLVHNKIALQ</sequence>